<reference evidence="6 7" key="1">
    <citation type="submission" date="2023-08" db="EMBL/GenBank/DDBJ databases">
        <authorList>
            <person name="Girao M."/>
            <person name="Carvalho M.F."/>
        </authorList>
    </citation>
    <scope>NUCLEOTIDE SEQUENCE [LARGE SCALE GENOMIC DNA]</scope>
    <source>
        <strain evidence="6 7">CC-R104</strain>
    </source>
</reference>
<dbReference type="InterPro" id="IPR003953">
    <property type="entry name" value="FAD-dep_OxRdtase_2_FAD-bd"/>
</dbReference>
<dbReference type="NCBIfam" id="NF005512">
    <property type="entry name" value="PRK07121.1-5"/>
    <property type="match status" value="1"/>
</dbReference>
<dbReference type="InterPro" id="IPR050315">
    <property type="entry name" value="FAD-oxidoreductase_2"/>
</dbReference>
<dbReference type="PANTHER" id="PTHR43400">
    <property type="entry name" value="FUMARATE REDUCTASE"/>
    <property type="match status" value="1"/>
</dbReference>
<name>A0ABU7JML0_9NOCA</name>
<dbReference type="Proteomes" id="UP001331936">
    <property type="component" value="Unassembled WGS sequence"/>
</dbReference>
<organism evidence="6 7">
    <name type="scientific">Rhodococcus chondri</name>
    <dbReference type="NCBI Taxonomy" id="3065941"/>
    <lineage>
        <taxon>Bacteria</taxon>
        <taxon>Bacillati</taxon>
        <taxon>Actinomycetota</taxon>
        <taxon>Actinomycetes</taxon>
        <taxon>Mycobacteriales</taxon>
        <taxon>Nocardiaceae</taxon>
        <taxon>Rhodococcus</taxon>
    </lineage>
</organism>
<dbReference type="RefSeq" id="WP_330150531.1">
    <property type="nucleotide sequence ID" value="NZ_JAUZMZ010000009.1"/>
</dbReference>
<dbReference type="InterPro" id="IPR036188">
    <property type="entry name" value="FAD/NAD-bd_sf"/>
</dbReference>
<comment type="caution">
    <text evidence="6">The sequence shown here is derived from an EMBL/GenBank/DDBJ whole genome shotgun (WGS) entry which is preliminary data.</text>
</comment>
<dbReference type="NCBIfam" id="NF005510">
    <property type="entry name" value="PRK07121.1-3"/>
    <property type="match status" value="1"/>
</dbReference>
<keyword evidence="4" id="KW-0560">Oxidoreductase</keyword>
<dbReference type="Pfam" id="PF00890">
    <property type="entry name" value="FAD_binding_2"/>
    <property type="match status" value="1"/>
</dbReference>
<evidence type="ECO:0000256" key="3">
    <source>
        <dbReference type="ARBA" id="ARBA00022827"/>
    </source>
</evidence>
<evidence type="ECO:0000256" key="4">
    <source>
        <dbReference type="ARBA" id="ARBA00023002"/>
    </source>
</evidence>
<evidence type="ECO:0000313" key="6">
    <source>
        <dbReference type="EMBL" id="MEE2031104.1"/>
    </source>
</evidence>
<dbReference type="SUPFAM" id="SSF56425">
    <property type="entry name" value="Succinate dehydrogenase/fumarate reductase flavoprotein, catalytic domain"/>
    <property type="match status" value="1"/>
</dbReference>
<evidence type="ECO:0000313" key="7">
    <source>
        <dbReference type="Proteomes" id="UP001331936"/>
    </source>
</evidence>
<dbReference type="InterPro" id="IPR027477">
    <property type="entry name" value="Succ_DH/fumarate_Rdtase_cat_sf"/>
</dbReference>
<dbReference type="PANTHER" id="PTHR43400:SF10">
    <property type="entry name" value="3-OXOSTEROID 1-DEHYDROGENASE"/>
    <property type="match status" value="1"/>
</dbReference>
<evidence type="ECO:0000259" key="5">
    <source>
        <dbReference type="Pfam" id="PF00890"/>
    </source>
</evidence>
<dbReference type="Gene3D" id="3.50.50.60">
    <property type="entry name" value="FAD/NAD(P)-binding domain"/>
    <property type="match status" value="1"/>
</dbReference>
<gene>
    <name evidence="6" type="ORF">Q8814_03055</name>
</gene>
<dbReference type="SUPFAM" id="SSF51905">
    <property type="entry name" value="FAD/NAD(P)-binding domain"/>
    <property type="match status" value="1"/>
</dbReference>
<proteinExistence type="predicted"/>
<evidence type="ECO:0000256" key="1">
    <source>
        <dbReference type="ARBA" id="ARBA00001974"/>
    </source>
</evidence>
<protein>
    <submittedName>
        <fullName evidence="6">FAD-dependent oxidoreductase</fullName>
    </submittedName>
</protein>
<comment type="cofactor">
    <cofactor evidence="1">
        <name>FAD</name>
        <dbReference type="ChEBI" id="CHEBI:57692"/>
    </cofactor>
</comment>
<accession>A0ABU7JML0</accession>
<sequence length="484" mass="50956">MLVDTVRPIPESEIAAWDADADVVIAGYGVAGAAAAIEAARAGAEVLVLERSGGWGGAASMAGGFIYLGGGTPLQKACGFDDTVENMKAFMKAALGPATDDEKIDVYCEGSVDHYNWLVEAGVPFKEEFWGEPGWEPGGDEGLMYSGGENAAPFKDLIPPAPRGHLPQMDNKKTGERGGGYMLMKPLVDTAEKLGVKAEYDVRVQTVVVDEDGRVVGVVARRYGHQFTVRARRGVVLAMGSFAFDEDMVRDNAPVLVGRPGSAIDAHDGRAIRIGQALGAATAHMDAAEVAVHTSPQLMTRGIIVNAHGQRFITEDTYPGRIGQAMLFHQNNEAFLIIDQQAHDEVLKLGSTGLQPTWVCESAAELEAEMGLPGGALTSTVNVYNMHAENGSDPLFSKSEKWVRPIGTPIAAFDLRGMTSGFPLGGLKTTADSEVLHVSGEKIPGLFAAGRCTTGVCAGGYASGASLGDGSFFGRRAGISAARR</sequence>
<keyword evidence="7" id="KW-1185">Reference proteome</keyword>
<feature type="domain" description="FAD-dependent oxidoreductase 2 FAD-binding" evidence="5">
    <location>
        <begin position="22"/>
        <end position="464"/>
    </location>
</feature>
<evidence type="ECO:0000256" key="2">
    <source>
        <dbReference type="ARBA" id="ARBA00022630"/>
    </source>
</evidence>
<keyword evidence="2" id="KW-0285">Flavoprotein</keyword>
<dbReference type="EMBL" id="JAUZMZ010000009">
    <property type="protein sequence ID" value="MEE2031104.1"/>
    <property type="molecule type" value="Genomic_DNA"/>
</dbReference>
<keyword evidence="3" id="KW-0274">FAD</keyword>
<dbReference type="Gene3D" id="3.90.700.10">
    <property type="entry name" value="Succinate dehydrogenase/fumarate reductase flavoprotein, catalytic domain"/>
    <property type="match status" value="1"/>
</dbReference>